<dbReference type="Gene3D" id="1.10.287.1080">
    <property type="entry name" value="MazG-like"/>
    <property type="match status" value="2"/>
</dbReference>
<dbReference type="NCBIfam" id="NF007113">
    <property type="entry name" value="PRK09562.1"/>
    <property type="match status" value="1"/>
</dbReference>
<dbReference type="InterPro" id="IPR048011">
    <property type="entry name" value="NTP-PPase_MazG-like_C"/>
</dbReference>
<evidence type="ECO:0000256" key="3">
    <source>
        <dbReference type="ARBA" id="ARBA00066372"/>
    </source>
</evidence>
<feature type="coiled-coil region" evidence="5">
    <location>
        <begin position="203"/>
        <end position="230"/>
    </location>
</feature>
<feature type="domain" description="NTP pyrophosphohydrolase MazG-like" evidence="7">
    <location>
        <begin position="62"/>
        <end position="135"/>
    </location>
</feature>
<evidence type="ECO:0000313" key="8">
    <source>
        <dbReference type="EMBL" id="EKO23280.1"/>
    </source>
</evidence>
<dbReference type="GO" id="GO:0046052">
    <property type="term" value="P:UTP catabolic process"/>
    <property type="evidence" value="ECO:0007669"/>
    <property type="project" value="TreeGrafter"/>
</dbReference>
<sequence length="298" mass="34920">MELSEKEWVPAPEIKNGTNFDYFFVLERGCMRTKSILEEITKLQEVTAILRGENGCPWDKEQDHQTLVPYLIEESQEVIEAILKKDDDLLKEELGDLLFQVVFHARLAEERRSFDLGDIAKRVSDKLIFRHPHVFKPEELTLSTSQEVLENWEKIKDKEKKNSKDSSIFLNIPENFSSLLKAEKYQKKAAKVGFDWNDISDVQKKVKEEMEEFLTELNRSKDNQVRIEEEFGDLLFSLVNFGRHLGISSESALTKANAKFKKRFQYIEKVLQERGKNPNTSDLKEMDRLWNEAKELEK</sequence>
<gene>
    <name evidence="8" type="ORF">LEP1GSC104_0188</name>
</gene>
<evidence type="ECO:0000256" key="2">
    <source>
        <dbReference type="ARBA" id="ARBA00061115"/>
    </source>
</evidence>
<keyword evidence="5" id="KW-0175">Coiled coil</keyword>
<comment type="similarity">
    <text evidence="2">Belongs to the nucleoside triphosphate pyrophosphohydrolase family.</text>
</comment>
<evidence type="ECO:0000256" key="6">
    <source>
        <dbReference type="SAM" id="MobiDB-lite"/>
    </source>
</evidence>
<dbReference type="GO" id="GO:0006203">
    <property type="term" value="P:dGTP catabolic process"/>
    <property type="evidence" value="ECO:0007669"/>
    <property type="project" value="TreeGrafter"/>
</dbReference>
<dbReference type="GO" id="GO:0046081">
    <property type="term" value="P:dUTP catabolic process"/>
    <property type="evidence" value="ECO:0007669"/>
    <property type="project" value="TreeGrafter"/>
</dbReference>
<dbReference type="AlphaFoldDB" id="A0A0F6H4Z3"/>
<dbReference type="CDD" id="cd11529">
    <property type="entry name" value="NTP-PPase_MazG_Cterm"/>
    <property type="match status" value="1"/>
</dbReference>
<protein>
    <recommendedName>
        <fullName evidence="4">Nucleoside triphosphate pyrophosphohydrolase</fullName>
        <ecNumber evidence="3">3.6.1.8</ecNumber>
    </recommendedName>
</protein>
<dbReference type="GO" id="GO:0046047">
    <property type="term" value="P:TTP catabolic process"/>
    <property type="evidence" value="ECO:0007669"/>
    <property type="project" value="TreeGrafter"/>
</dbReference>
<dbReference type="NCBIfam" id="TIGR00444">
    <property type="entry name" value="mazG"/>
    <property type="match status" value="1"/>
</dbReference>
<dbReference type="PANTHER" id="PTHR30522">
    <property type="entry name" value="NUCLEOSIDE TRIPHOSPHATE PYROPHOSPHOHYDROLASE"/>
    <property type="match status" value="1"/>
</dbReference>
<accession>A0A0F6H4Z3</accession>
<dbReference type="EMBL" id="AHNQ02000050">
    <property type="protein sequence ID" value="EKO23280.1"/>
    <property type="molecule type" value="Genomic_DNA"/>
</dbReference>
<evidence type="ECO:0000256" key="4">
    <source>
        <dbReference type="ARBA" id="ARBA00074799"/>
    </source>
</evidence>
<dbReference type="FunFam" id="1.10.287.1080:FF:000003">
    <property type="entry name" value="Nucleoside triphosphate pyrophosphohydrolase"/>
    <property type="match status" value="1"/>
</dbReference>
<dbReference type="Proteomes" id="UP000006324">
    <property type="component" value="Unassembled WGS sequence"/>
</dbReference>
<dbReference type="InterPro" id="IPR048015">
    <property type="entry name" value="NTP-PPase_MazG-like_N"/>
</dbReference>
<comment type="catalytic activity">
    <reaction evidence="1">
        <text>ATP + H2O = AMP + diphosphate + H(+)</text>
        <dbReference type="Rhea" id="RHEA:14245"/>
        <dbReference type="ChEBI" id="CHEBI:15377"/>
        <dbReference type="ChEBI" id="CHEBI:15378"/>
        <dbReference type="ChEBI" id="CHEBI:30616"/>
        <dbReference type="ChEBI" id="CHEBI:33019"/>
        <dbReference type="ChEBI" id="CHEBI:456215"/>
        <dbReference type="EC" id="3.6.1.8"/>
    </reaction>
</comment>
<dbReference type="Pfam" id="PF03819">
    <property type="entry name" value="MazG"/>
    <property type="match status" value="2"/>
</dbReference>
<dbReference type="GO" id="GO:0006950">
    <property type="term" value="P:response to stress"/>
    <property type="evidence" value="ECO:0007669"/>
    <property type="project" value="UniProtKB-ARBA"/>
</dbReference>
<dbReference type="RefSeq" id="WP_000423507.1">
    <property type="nucleotide sequence ID" value="NZ_AHNQ02000050.1"/>
</dbReference>
<organism evidence="8 9">
    <name type="scientific">Leptospira interrogans str. UI 12621</name>
    <dbReference type="NCBI Taxonomy" id="1049937"/>
    <lineage>
        <taxon>Bacteria</taxon>
        <taxon>Pseudomonadati</taxon>
        <taxon>Spirochaetota</taxon>
        <taxon>Spirochaetia</taxon>
        <taxon>Leptospirales</taxon>
        <taxon>Leptospiraceae</taxon>
        <taxon>Leptospira</taxon>
    </lineage>
</organism>
<dbReference type="GO" id="GO:0046061">
    <property type="term" value="P:dATP catabolic process"/>
    <property type="evidence" value="ECO:0007669"/>
    <property type="project" value="TreeGrafter"/>
</dbReference>
<dbReference type="SUPFAM" id="SSF101386">
    <property type="entry name" value="all-alpha NTP pyrophosphatases"/>
    <property type="match status" value="2"/>
</dbReference>
<dbReference type="GO" id="GO:0046076">
    <property type="term" value="P:dTTP catabolic process"/>
    <property type="evidence" value="ECO:0007669"/>
    <property type="project" value="TreeGrafter"/>
</dbReference>
<reference evidence="8 9" key="1">
    <citation type="submission" date="2012-09" db="EMBL/GenBank/DDBJ databases">
        <authorList>
            <person name="Harkins D.M."/>
            <person name="Durkin A.S."/>
            <person name="Brinkac L.M."/>
            <person name="Selengut J.D."/>
            <person name="Sanka R."/>
            <person name="DePew J."/>
            <person name="Purushe J."/>
            <person name="Chanthongthip A."/>
            <person name="Lattana O."/>
            <person name="Phetsouvanh R."/>
            <person name="Newton P.N."/>
            <person name="Vinetz J.M."/>
            <person name="Sutton G.G."/>
            <person name="Nelson W.C."/>
            <person name="Fouts D.E."/>
        </authorList>
    </citation>
    <scope>NUCLEOTIDE SEQUENCE [LARGE SCALE GENOMIC DNA]</scope>
    <source>
        <strain evidence="8 9">UI 12621</strain>
    </source>
</reference>
<evidence type="ECO:0000259" key="7">
    <source>
        <dbReference type="Pfam" id="PF03819"/>
    </source>
</evidence>
<evidence type="ECO:0000256" key="5">
    <source>
        <dbReference type="SAM" id="Coils"/>
    </source>
</evidence>
<comment type="caution">
    <text evidence="8">The sequence shown here is derived from an EMBL/GenBank/DDBJ whole genome shotgun (WGS) entry which is preliminary data.</text>
</comment>
<dbReference type="FunFam" id="1.10.287.1080:FF:000001">
    <property type="entry name" value="Nucleoside triphosphate pyrophosphohydrolase"/>
    <property type="match status" value="1"/>
</dbReference>
<dbReference type="InterPro" id="IPR004518">
    <property type="entry name" value="MazG-like_dom"/>
</dbReference>
<feature type="region of interest" description="Disordered" evidence="6">
    <location>
        <begin position="277"/>
        <end position="298"/>
    </location>
</feature>
<evidence type="ECO:0000256" key="1">
    <source>
        <dbReference type="ARBA" id="ARBA00052141"/>
    </source>
</evidence>
<proteinExistence type="inferred from homology"/>
<evidence type="ECO:0000313" key="9">
    <source>
        <dbReference type="Proteomes" id="UP000006324"/>
    </source>
</evidence>
<dbReference type="InterPro" id="IPR011551">
    <property type="entry name" value="NTP_PyrPHydrolase_MazG"/>
</dbReference>
<feature type="domain" description="NTP pyrophosphohydrolase MazG-like" evidence="7">
    <location>
        <begin position="204"/>
        <end position="263"/>
    </location>
</feature>
<dbReference type="GO" id="GO:0047693">
    <property type="term" value="F:ATP diphosphatase activity"/>
    <property type="evidence" value="ECO:0007669"/>
    <property type="project" value="UniProtKB-EC"/>
</dbReference>
<dbReference type="EC" id="3.6.1.8" evidence="3"/>
<dbReference type="PANTHER" id="PTHR30522:SF0">
    <property type="entry name" value="NUCLEOSIDE TRIPHOSPHATE PYROPHOSPHOHYDROLASE"/>
    <property type="match status" value="1"/>
</dbReference>
<dbReference type="CDD" id="cd11528">
    <property type="entry name" value="NTP-PPase_MazG_Nterm"/>
    <property type="match status" value="1"/>
</dbReference>
<name>A0A0F6H4Z3_LEPIR</name>